<dbReference type="PANTHER" id="PTHR37260">
    <property type="entry name" value="PHOSPHORELAY PROTEIN"/>
    <property type="match status" value="1"/>
</dbReference>
<gene>
    <name evidence="2" type="ORF">CITCOLO1_LOCUS20040</name>
</gene>
<name>A0ABP0Z568_9ROSI</name>
<accession>A0ABP0Z568</accession>
<proteinExistence type="predicted"/>
<dbReference type="InterPro" id="IPR053342">
    <property type="entry name" value="Exosome_cofactor/PTGS_suppr"/>
</dbReference>
<sequence length="403" mass="44005">MDAKALAKSKRAHSQHHSKKSHSNQKQKPNESKNPLAKPNLLSNAAPKHSSNWDRYREEIGEATTGHDPILPKSKGADYRHLIAEARSQMQSCTSMDVFPSLDDVLLRELSDGGSAMLAAKGEGLLSWIGDDSFIVDETATATPEASFLSLNLHTLADQLQKLNVAQRLFIEEDILASELLADEKIVCDQRSSQMQTAECQGGARNIEISSVTEKGNIEDGVRDVTIASLSSSFGNIHQDPTFNPSPTLSNQVHYNAHQIELDISSQPKAPKYIEQPNTKFTTGNLNKKVSKLEATTAEAELDMLLSSFSDTINLDTAAASSLSRIDEMFKASPHLPNKGPYSTKKAPIAAELDDALDELLQDTSYLISHKEKPVNSPIQSLSLHSGTSSIAKNDFDSWLDSI</sequence>
<evidence type="ECO:0000313" key="3">
    <source>
        <dbReference type="Proteomes" id="UP001642487"/>
    </source>
</evidence>
<protein>
    <submittedName>
        <fullName evidence="2">Uncharacterized protein</fullName>
    </submittedName>
</protein>
<evidence type="ECO:0000256" key="1">
    <source>
        <dbReference type="SAM" id="MobiDB-lite"/>
    </source>
</evidence>
<feature type="compositionally biased region" description="Basic residues" evidence="1">
    <location>
        <begin position="7"/>
        <end position="25"/>
    </location>
</feature>
<dbReference type="PANTHER" id="PTHR37260:SF2">
    <property type="entry name" value="PROTEIN ECERIFERUM 16"/>
    <property type="match status" value="1"/>
</dbReference>
<dbReference type="Proteomes" id="UP001642487">
    <property type="component" value="Chromosome 8"/>
</dbReference>
<dbReference type="EMBL" id="OZ021742">
    <property type="protein sequence ID" value="CAK9327654.1"/>
    <property type="molecule type" value="Genomic_DNA"/>
</dbReference>
<evidence type="ECO:0000313" key="2">
    <source>
        <dbReference type="EMBL" id="CAK9327654.1"/>
    </source>
</evidence>
<feature type="region of interest" description="Disordered" evidence="1">
    <location>
        <begin position="1"/>
        <end position="52"/>
    </location>
</feature>
<organism evidence="2 3">
    <name type="scientific">Citrullus colocynthis</name>
    <name type="common">colocynth</name>
    <dbReference type="NCBI Taxonomy" id="252529"/>
    <lineage>
        <taxon>Eukaryota</taxon>
        <taxon>Viridiplantae</taxon>
        <taxon>Streptophyta</taxon>
        <taxon>Embryophyta</taxon>
        <taxon>Tracheophyta</taxon>
        <taxon>Spermatophyta</taxon>
        <taxon>Magnoliopsida</taxon>
        <taxon>eudicotyledons</taxon>
        <taxon>Gunneridae</taxon>
        <taxon>Pentapetalae</taxon>
        <taxon>rosids</taxon>
        <taxon>fabids</taxon>
        <taxon>Cucurbitales</taxon>
        <taxon>Cucurbitaceae</taxon>
        <taxon>Benincaseae</taxon>
        <taxon>Citrullus</taxon>
    </lineage>
</organism>
<keyword evidence="3" id="KW-1185">Reference proteome</keyword>
<reference evidence="2 3" key="1">
    <citation type="submission" date="2024-03" db="EMBL/GenBank/DDBJ databases">
        <authorList>
            <person name="Gkanogiannis A."/>
            <person name="Becerra Lopez-Lavalle L."/>
        </authorList>
    </citation>
    <scope>NUCLEOTIDE SEQUENCE [LARGE SCALE GENOMIC DNA]</scope>
</reference>